<proteinExistence type="predicted"/>
<dbReference type="AlphaFoldDB" id="A0A2P2LRX0"/>
<protein>
    <submittedName>
        <fullName evidence="1">Pentatricopeptide repeat-containing protein At2g37230</fullName>
    </submittedName>
</protein>
<accession>A0A2P2LRX0</accession>
<reference evidence="1" key="1">
    <citation type="submission" date="2018-02" db="EMBL/GenBank/DDBJ databases">
        <title>Rhizophora mucronata_Transcriptome.</title>
        <authorList>
            <person name="Meera S.P."/>
            <person name="Sreeshan A."/>
            <person name="Augustine A."/>
        </authorList>
    </citation>
    <scope>NUCLEOTIDE SEQUENCE</scope>
    <source>
        <tissue evidence="1">Leaf</tissue>
    </source>
</reference>
<evidence type="ECO:0000313" key="1">
    <source>
        <dbReference type="EMBL" id="MBX20707.1"/>
    </source>
</evidence>
<organism evidence="1">
    <name type="scientific">Rhizophora mucronata</name>
    <name type="common">Asiatic mangrove</name>
    <dbReference type="NCBI Taxonomy" id="61149"/>
    <lineage>
        <taxon>Eukaryota</taxon>
        <taxon>Viridiplantae</taxon>
        <taxon>Streptophyta</taxon>
        <taxon>Embryophyta</taxon>
        <taxon>Tracheophyta</taxon>
        <taxon>Spermatophyta</taxon>
        <taxon>Magnoliopsida</taxon>
        <taxon>eudicotyledons</taxon>
        <taxon>Gunneridae</taxon>
        <taxon>Pentapetalae</taxon>
        <taxon>rosids</taxon>
        <taxon>fabids</taxon>
        <taxon>Malpighiales</taxon>
        <taxon>Rhizophoraceae</taxon>
        <taxon>Rhizophora</taxon>
    </lineage>
</organism>
<dbReference type="EMBL" id="GGEC01040223">
    <property type="protein sequence ID" value="MBX20707.1"/>
    <property type="molecule type" value="Transcribed_RNA"/>
</dbReference>
<sequence>MGLAVMFKQPGPLNPPEKLQRVVSVARPMQNIVNQRMIKLGNKTSDRVLQPGRPFPVRHHSADYIL</sequence>
<name>A0A2P2LRX0_RHIMU</name>